<proteinExistence type="predicted"/>
<dbReference type="EMBL" id="MN032614">
    <property type="protein sequence ID" value="QDJ96794.1"/>
    <property type="molecule type" value="Genomic_DNA"/>
</dbReference>
<reference evidence="1" key="1">
    <citation type="submission" date="2019-06" db="EMBL/GenBank/DDBJ databases">
        <title>Complete genome sequence of Aeromonas hydrophila bacteriophage PS1.</title>
        <authorList>
            <person name="Rai S."/>
            <person name="Tyagi A."/>
            <person name="Kumar N."/>
            <person name="Singh N."/>
        </authorList>
    </citation>
    <scope>NUCLEOTIDE SEQUENCE [LARGE SCALE GENOMIC DNA]</scope>
</reference>
<evidence type="ECO:0000313" key="2">
    <source>
        <dbReference type="Proteomes" id="UP000317703"/>
    </source>
</evidence>
<protein>
    <submittedName>
        <fullName evidence="1">Uncharacterized protein</fullName>
    </submittedName>
</protein>
<gene>
    <name evidence="1" type="ORF">PS1_0035</name>
</gene>
<name>A0A514TUT9_9CAUD</name>
<evidence type="ECO:0000313" key="1">
    <source>
        <dbReference type="EMBL" id="QDJ96794.1"/>
    </source>
</evidence>
<accession>A0A514TUT9</accession>
<sequence length="510" mass="58994">MNAKFIIEQIVMSMSFLKADQFTEHKFIKQEDEHGMYTCLKTVINHPETGHLQNKVGVATILEDIKEKLGTIFFNWSYLLDVLSEINKLENIEEYKDVLENFHYHLLERALTRKVDLFLGEVNQDDLADRRAILVRAFQGHYLNLHLFNETIERAFDLNLGKQMELLVDVFNIPQEMVEAILEKEDSYDRRVFTISSLRDFLFDKEPSPSKPKGDAVSDDTQAVQEILNKPIKDKDMKQEQFYTKLYFYTDAKHIIFSDGKAQDIAECFSKLSPADQASVCYEFGILASDIQYVPGIANVLATMFMNMDMQNLKRKLSDLVSCGFIEELHDRLDGCKTWEDANKLHKYVMVTFNGMKIPDLKDIIVKYMSLDNHDQFDHNGTQLAGFFAGVIYADAMTMVKRHEEQLHMPNVVSPTDFGVISDDVGELYIPDIYDRNFGAGLLKSKQETQRSKSEQASDITMDDVLDIVFGRRSFSDKENEPKQPVKEQQKNILEDNRKVQRPRIIIIKR</sequence>
<organism evidence="1 2">
    <name type="scientific">Aeromonas phage PS1</name>
    <dbReference type="NCBI Taxonomy" id="2591406"/>
    <lineage>
        <taxon>Viruses</taxon>
        <taxon>Duplodnaviria</taxon>
        <taxon>Heunggongvirae</taxon>
        <taxon>Uroviricota</taxon>
        <taxon>Caudoviricetes</taxon>
        <taxon>Chimalliviridae</taxon>
        <taxon>Ferozepurvirus</taxon>
        <taxon>Ferozepurvirus PS1</taxon>
    </lineage>
</organism>
<dbReference type="Proteomes" id="UP000317703">
    <property type="component" value="Segment"/>
</dbReference>
<keyword evidence="2" id="KW-1185">Reference proteome</keyword>